<keyword evidence="3" id="KW-0472">Membrane</keyword>
<accession>A0A1Z4LMR5</accession>
<dbReference type="PROSITE" id="PS00108">
    <property type="entry name" value="PROTEIN_KINASE_ST"/>
    <property type="match status" value="1"/>
</dbReference>
<dbReference type="PANTHER" id="PTHR24363">
    <property type="entry name" value="SERINE/THREONINE PROTEIN KINASE"/>
    <property type="match status" value="1"/>
</dbReference>
<dbReference type="SUPFAM" id="SSF56112">
    <property type="entry name" value="Protein kinase-like (PK-like)"/>
    <property type="match status" value="1"/>
</dbReference>
<dbReference type="PROSITE" id="PS50011">
    <property type="entry name" value="PROTEIN_KINASE_DOM"/>
    <property type="match status" value="1"/>
</dbReference>
<keyword evidence="5" id="KW-0418">Kinase</keyword>
<dbReference type="PANTHER" id="PTHR24363:SF7">
    <property type="entry name" value="SERINE_THREONINE-PROTEIN KINASE-LIKE PROTEIN E"/>
    <property type="match status" value="1"/>
</dbReference>
<keyword evidence="2" id="KW-0067">ATP-binding</keyword>
<name>A0A1Z4LMR5_9CYAN</name>
<evidence type="ECO:0000256" key="1">
    <source>
        <dbReference type="ARBA" id="ARBA00022741"/>
    </source>
</evidence>
<dbReference type="InterPro" id="IPR000719">
    <property type="entry name" value="Prot_kinase_dom"/>
</dbReference>
<keyword evidence="6" id="KW-1185">Reference proteome</keyword>
<dbReference type="CDD" id="cd14014">
    <property type="entry name" value="STKc_PknB_like"/>
    <property type="match status" value="1"/>
</dbReference>
<sequence>MLEAEQLFKERYKLKQKLAQNAGRQTWLAEDISIQPAQTVILKFLPFGEQFQWQDLKLFEREADILQQLSHPRIPNYRDYFSIEDKNNWFALVQEYIPGESLKQLIDKKQRFTEEELRNIAQDILEILCYLHTLNPQVIHRDIKPSNLIIGEAKKVYLIDFGAVQDSAAAKGATFTVVGTYGYAPLEQFGGRTVPASDLYALGATLIHLATGIIPADLPQNNMRIQFQDKVSLSNNFIHWIEKLTEPDIENRFTTASVALEALKNRLAVNSSSKITKPYGSRIELNKSYNNLEIKLPREGVTGANVSIMLFWTCFFWIISILLAKSSYPASVIFRLISLMPFTLFINSAFQSFYLCFNQVNFVIKWKLFGITFRQKKGKTSAIHHITEIETPTEENYKGTKGLTLLGQKYISMEAGVIQYDIGGVFPNFANAERRWLIKEIKDWLGI</sequence>
<dbReference type="Gene3D" id="1.10.510.10">
    <property type="entry name" value="Transferase(Phosphotransferase) domain 1"/>
    <property type="match status" value="1"/>
</dbReference>
<dbReference type="EMBL" id="AP018227">
    <property type="protein sequence ID" value="BAY82535.1"/>
    <property type="molecule type" value="Genomic_DNA"/>
</dbReference>
<gene>
    <name evidence="5" type="ORF">NIES267_20160</name>
</gene>
<dbReference type="InterPro" id="IPR011009">
    <property type="entry name" value="Kinase-like_dom_sf"/>
</dbReference>
<dbReference type="Proteomes" id="UP000218418">
    <property type="component" value="Chromosome"/>
</dbReference>
<dbReference type="Pfam" id="PF00069">
    <property type="entry name" value="Pkinase"/>
    <property type="match status" value="1"/>
</dbReference>
<dbReference type="SMART" id="SM00220">
    <property type="entry name" value="S_TKc"/>
    <property type="match status" value="1"/>
</dbReference>
<keyword evidence="3" id="KW-0812">Transmembrane</keyword>
<organism evidence="5 6">
    <name type="scientific">Calothrix parasitica NIES-267</name>
    <dbReference type="NCBI Taxonomy" id="1973488"/>
    <lineage>
        <taxon>Bacteria</taxon>
        <taxon>Bacillati</taxon>
        <taxon>Cyanobacteriota</taxon>
        <taxon>Cyanophyceae</taxon>
        <taxon>Nostocales</taxon>
        <taxon>Calotrichaceae</taxon>
        <taxon>Calothrix</taxon>
    </lineage>
</organism>
<dbReference type="OrthoDB" id="5518868at2"/>
<keyword evidence="1" id="KW-0547">Nucleotide-binding</keyword>
<keyword evidence="5" id="KW-0723">Serine/threonine-protein kinase</keyword>
<evidence type="ECO:0000256" key="2">
    <source>
        <dbReference type="ARBA" id="ARBA00022840"/>
    </source>
</evidence>
<evidence type="ECO:0000313" key="6">
    <source>
        <dbReference type="Proteomes" id="UP000218418"/>
    </source>
</evidence>
<keyword evidence="5" id="KW-0808">Transferase</keyword>
<proteinExistence type="predicted"/>
<feature type="transmembrane region" description="Helical" evidence="3">
    <location>
        <begin position="304"/>
        <end position="324"/>
    </location>
</feature>
<dbReference type="GO" id="GO:0005524">
    <property type="term" value="F:ATP binding"/>
    <property type="evidence" value="ECO:0007669"/>
    <property type="project" value="UniProtKB-KW"/>
</dbReference>
<reference evidence="5 6" key="1">
    <citation type="submission" date="2017-06" db="EMBL/GenBank/DDBJ databases">
        <title>Genome sequencing of cyanobaciteial culture collection at National Institute for Environmental Studies (NIES).</title>
        <authorList>
            <person name="Hirose Y."/>
            <person name="Shimura Y."/>
            <person name="Fujisawa T."/>
            <person name="Nakamura Y."/>
            <person name="Kawachi M."/>
        </authorList>
    </citation>
    <scope>NUCLEOTIDE SEQUENCE [LARGE SCALE GENOMIC DNA]</scope>
    <source>
        <strain evidence="5 6">NIES-267</strain>
    </source>
</reference>
<feature type="transmembrane region" description="Helical" evidence="3">
    <location>
        <begin position="336"/>
        <end position="355"/>
    </location>
</feature>
<dbReference type="AlphaFoldDB" id="A0A1Z4LMR5"/>
<dbReference type="InterPro" id="IPR008271">
    <property type="entry name" value="Ser/Thr_kinase_AS"/>
</dbReference>
<evidence type="ECO:0000256" key="3">
    <source>
        <dbReference type="SAM" id="Phobius"/>
    </source>
</evidence>
<feature type="domain" description="Protein kinase" evidence="4">
    <location>
        <begin position="12"/>
        <end position="267"/>
    </location>
</feature>
<keyword evidence="3" id="KW-1133">Transmembrane helix</keyword>
<evidence type="ECO:0000259" key="4">
    <source>
        <dbReference type="PROSITE" id="PS50011"/>
    </source>
</evidence>
<dbReference type="GO" id="GO:0004674">
    <property type="term" value="F:protein serine/threonine kinase activity"/>
    <property type="evidence" value="ECO:0007669"/>
    <property type="project" value="UniProtKB-KW"/>
</dbReference>
<protein>
    <submittedName>
        <fullName evidence="5">Serine/threonine protein kinase</fullName>
    </submittedName>
</protein>
<evidence type="ECO:0000313" key="5">
    <source>
        <dbReference type="EMBL" id="BAY82535.1"/>
    </source>
</evidence>